<evidence type="ECO:0000313" key="2">
    <source>
        <dbReference type="RefSeq" id="XP_048140257.1"/>
    </source>
</evidence>
<gene>
    <name evidence="2" type="primary">LOC115756743</name>
</gene>
<dbReference type="PANTHER" id="PTHR33103:SF19">
    <property type="entry name" value="OS09G0544700 PROTEIN"/>
    <property type="match status" value="1"/>
</dbReference>
<dbReference type="GeneID" id="115756743"/>
<organism evidence="1 2">
    <name type="scientific">Rhodamnia argentea</name>
    <dbReference type="NCBI Taxonomy" id="178133"/>
    <lineage>
        <taxon>Eukaryota</taxon>
        <taxon>Viridiplantae</taxon>
        <taxon>Streptophyta</taxon>
        <taxon>Embryophyta</taxon>
        <taxon>Tracheophyta</taxon>
        <taxon>Spermatophyta</taxon>
        <taxon>Magnoliopsida</taxon>
        <taxon>eudicotyledons</taxon>
        <taxon>Gunneridae</taxon>
        <taxon>Pentapetalae</taxon>
        <taxon>rosids</taxon>
        <taxon>malvids</taxon>
        <taxon>Myrtales</taxon>
        <taxon>Myrtaceae</taxon>
        <taxon>Myrtoideae</taxon>
        <taxon>Myrteae</taxon>
        <taxon>Australasian group</taxon>
        <taxon>Rhodamnia</taxon>
    </lineage>
</organism>
<name>A0ABM3HUI0_9MYRT</name>
<keyword evidence="1" id="KW-1185">Reference proteome</keyword>
<sequence length="250" mass="27588">MATRGVSLKLLIDRINQTVVFAEACTDFVEFLLHLLTLPVGQVIQLLTNTGMVGSLGSLYGSIKKLNDVFIESSMKDILLKPKAPNFFSELPFLLPEIPPSSDSTPKTDYRCSRSRYNSHRNGICFLHVAEEPPANFPLSKLPMNEICILVESRARNLAAAVASAAKSDGKGSFVQGTVMYMVMDDLAVRLMSIISSITLLNQFNVKEIGHLEEKVVNLGMDEGIKLLRTSLPSKNVLTDVFLGVKWKRS</sequence>
<evidence type="ECO:0000313" key="1">
    <source>
        <dbReference type="Proteomes" id="UP000827889"/>
    </source>
</evidence>
<dbReference type="Proteomes" id="UP000827889">
    <property type="component" value="Chromosome 8"/>
</dbReference>
<protein>
    <submittedName>
        <fullName evidence="2">Uncharacterized protein LOC115756743</fullName>
    </submittedName>
</protein>
<dbReference type="PANTHER" id="PTHR33103">
    <property type="entry name" value="OS01G0153900 PROTEIN"/>
    <property type="match status" value="1"/>
</dbReference>
<accession>A0ABM3HUI0</accession>
<reference evidence="2" key="1">
    <citation type="submission" date="2025-08" db="UniProtKB">
        <authorList>
            <consortium name="RefSeq"/>
        </authorList>
    </citation>
    <scope>IDENTIFICATION</scope>
    <source>
        <tissue evidence="2">Leaf</tissue>
    </source>
</reference>
<dbReference type="Pfam" id="PF05056">
    <property type="entry name" value="DUF674"/>
    <property type="match status" value="2"/>
</dbReference>
<dbReference type="InterPro" id="IPR007750">
    <property type="entry name" value="DUF674"/>
</dbReference>
<proteinExistence type="predicted"/>
<dbReference type="RefSeq" id="XP_048140257.1">
    <property type="nucleotide sequence ID" value="XM_048284300.1"/>
</dbReference>